<sequence>MKKRIKYLYLSTSMKVVLTAALVMAQASCASHKEPNELLQEAHRYHVEAVTTQAEVEQLLGTLRSTGRGSEADSLAGVLEDWEEGLVEVPGFEHEHHHEGHEGHHHDHKPAPQMTDASLLDYQKSTLQAIQELKKDVEGRLAAPN</sequence>
<dbReference type="EMBL" id="JACHGF010000003">
    <property type="protein sequence ID" value="MBB5284309.1"/>
    <property type="molecule type" value="Genomic_DNA"/>
</dbReference>
<organism evidence="3 4">
    <name type="scientific">Rhabdobacter roseus</name>
    <dbReference type="NCBI Taxonomy" id="1655419"/>
    <lineage>
        <taxon>Bacteria</taxon>
        <taxon>Pseudomonadati</taxon>
        <taxon>Bacteroidota</taxon>
        <taxon>Cytophagia</taxon>
        <taxon>Cytophagales</taxon>
        <taxon>Cytophagaceae</taxon>
        <taxon>Rhabdobacter</taxon>
    </lineage>
</organism>
<proteinExistence type="predicted"/>
<gene>
    <name evidence="3" type="ORF">HNQ92_002452</name>
</gene>
<feature type="signal peptide" evidence="2">
    <location>
        <begin position="1"/>
        <end position="25"/>
    </location>
</feature>
<feature type="region of interest" description="Disordered" evidence="1">
    <location>
        <begin position="93"/>
        <end position="122"/>
    </location>
</feature>
<accession>A0A840TXD3</accession>
<dbReference type="RefSeq" id="WP_184174258.1">
    <property type="nucleotide sequence ID" value="NZ_JACHGF010000003.1"/>
</dbReference>
<evidence type="ECO:0000313" key="4">
    <source>
        <dbReference type="Proteomes" id="UP000557307"/>
    </source>
</evidence>
<dbReference type="Proteomes" id="UP000557307">
    <property type="component" value="Unassembled WGS sequence"/>
</dbReference>
<reference evidence="3 4" key="1">
    <citation type="submission" date="2020-08" db="EMBL/GenBank/DDBJ databases">
        <title>Genomic Encyclopedia of Type Strains, Phase IV (KMG-IV): sequencing the most valuable type-strain genomes for metagenomic binning, comparative biology and taxonomic classification.</title>
        <authorList>
            <person name="Goeker M."/>
        </authorList>
    </citation>
    <scope>NUCLEOTIDE SEQUENCE [LARGE SCALE GENOMIC DNA]</scope>
    <source>
        <strain evidence="3 4">DSM 105074</strain>
    </source>
</reference>
<feature type="chain" id="PRO_5032829173" evidence="2">
    <location>
        <begin position="26"/>
        <end position="145"/>
    </location>
</feature>
<evidence type="ECO:0000313" key="3">
    <source>
        <dbReference type="EMBL" id="MBB5284309.1"/>
    </source>
</evidence>
<dbReference type="AlphaFoldDB" id="A0A840TXD3"/>
<feature type="compositionally biased region" description="Basic and acidic residues" evidence="1">
    <location>
        <begin position="93"/>
        <end position="105"/>
    </location>
</feature>
<keyword evidence="2" id="KW-0732">Signal</keyword>
<comment type="caution">
    <text evidence="3">The sequence shown here is derived from an EMBL/GenBank/DDBJ whole genome shotgun (WGS) entry which is preliminary data.</text>
</comment>
<evidence type="ECO:0000256" key="2">
    <source>
        <dbReference type="SAM" id="SignalP"/>
    </source>
</evidence>
<name>A0A840TXD3_9BACT</name>
<evidence type="ECO:0000256" key="1">
    <source>
        <dbReference type="SAM" id="MobiDB-lite"/>
    </source>
</evidence>
<keyword evidence="4" id="KW-1185">Reference proteome</keyword>
<protein>
    <submittedName>
        <fullName evidence="3">ABC-type nickel/cobalt efflux system permease component RcnA</fullName>
    </submittedName>
</protein>